<dbReference type="NCBIfam" id="NF005699">
    <property type="entry name" value="PRK07509.1"/>
    <property type="match status" value="1"/>
</dbReference>
<dbReference type="PANTHER" id="PTHR43149:SF1">
    <property type="entry name" value="DELTA(3,5)-DELTA(2,4)-DIENOYL-COA ISOMERASE, MITOCHONDRIAL"/>
    <property type="match status" value="1"/>
</dbReference>
<evidence type="ECO:0000313" key="7">
    <source>
        <dbReference type="EMBL" id="SDN66853.1"/>
    </source>
</evidence>
<dbReference type="STRING" id="198616.SAMN05216193_104200"/>
<dbReference type="AlphaFoldDB" id="A0A1H0D9P0"/>
<dbReference type="OrthoDB" id="9777711at2"/>
<comment type="similarity">
    <text evidence="2 6">Belongs to the enoyl-CoA hydratase/isomerase family.</text>
</comment>
<keyword evidence="4" id="KW-0443">Lipid metabolism</keyword>
<evidence type="ECO:0000256" key="6">
    <source>
        <dbReference type="RuleBase" id="RU003707"/>
    </source>
</evidence>
<evidence type="ECO:0000256" key="4">
    <source>
        <dbReference type="ARBA" id="ARBA00023098"/>
    </source>
</evidence>
<gene>
    <name evidence="7" type="ORF">SAMN05216193_104200</name>
</gene>
<dbReference type="InterPro" id="IPR001753">
    <property type="entry name" value="Enoyl-CoA_hydra/iso"/>
</dbReference>
<dbReference type="EMBL" id="FNIJ01000004">
    <property type="protein sequence ID" value="SDN66853.1"/>
    <property type="molecule type" value="Genomic_DNA"/>
</dbReference>
<name>A0A1H0D9P0_9PSED</name>
<dbReference type="CDD" id="cd06558">
    <property type="entry name" value="crotonase-like"/>
    <property type="match status" value="1"/>
</dbReference>
<dbReference type="SUPFAM" id="SSF52096">
    <property type="entry name" value="ClpP/crotonase"/>
    <property type="match status" value="1"/>
</dbReference>
<dbReference type="PROSITE" id="PS00166">
    <property type="entry name" value="ENOYL_COA_HYDRATASE"/>
    <property type="match status" value="1"/>
</dbReference>
<dbReference type="Gene3D" id="1.10.12.10">
    <property type="entry name" value="Lyase 2-enoyl-coa Hydratase, Chain A, domain 2"/>
    <property type="match status" value="1"/>
</dbReference>
<keyword evidence="3" id="KW-0276">Fatty acid metabolism</keyword>
<dbReference type="GO" id="GO:0006635">
    <property type="term" value="P:fatty acid beta-oxidation"/>
    <property type="evidence" value="ECO:0007669"/>
    <property type="project" value="UniProtKB-UniPathway"/>
</dbReference>
<protein>
    <submittedName>
        <fullName evidence="7">Enoyl-CoA hydratase/carnithine racemase</fullName>
    </submittedName>
</protein>
<keyword evidence="8" id="KW-1185">Reference proteome</keyword>
<sequence length="271" mass="29477">MNERVLIDIDDEGVAEVKLNRADKMNALDSAMFEALLDAQERLRGERNVRAVVLHGEGRAFCAGLDMSSFAAMAEGGRARNHPLSQRTHGIANQPQQAAWGWRELPVPVIAAVHGVAFGGGLQLALGADMRCVAAETKLSLMEIKWGLIPDMACFPLLRDVLRGDVLRELVYTGRIVTGVEAQALGLATWVGDEPLTRARTLARQIAQGNPDAVRAAKRLLNLTTDSTAAEVLLEESREQDRLIGSPNQREAVRAALEKRAPVFAESLQDN</sequence>
<evidence type="ECO:0000313" key="8">
    <source>
        <dbReference type="Proteomes" id="UP000242957"/>
    </source>
</evidence>
<comment type="pathway">
    <text evidence="1">Lipid metabolism; fatty acid beta-oxidation.</text>
</comment>
<evidence type="ECO:0000256" key="5">
    <source>
        <dbReference type="ARBA" id="ARBA00023235"/>
    </source>
</evidence>
<dbReference type="Pfam" id="PF00378">
    <property type="entry name" value="ECH_1"/>
    <property type="match status" value="1"/>
</dbReference>
<dbReference type="PANTHER" id="PTHR43149">
    <property type="entry name" value="ENOYL-COA HYDRATASE"/>
    <property type="match status" value="1"/>
</dbReference>
<organism evidence="7 8">
    <name type="scientific">Pseudomonas jinjuensis</name>
    <dbReference type="NCBI Taxonomy" id="198616"/>
    <lineage>
        <taxon>Bacteria</taxon>
        <taxon>Pseudomonadati</taxon>
        <taxon>Pseudomonadota</taxon>
        <taxon>Gammaproteobacteria</taxon>
        <taxon>Pseudomonadales</taxon>
        <taxon>Pseudomonadaceae</taxon>
        <taxon>Pseudomonas</taxon>
    </lineage>
</organism>
<dbReference type="Proteomes" id="UP000242957">
    <property type="component" value="Unassembled WGS sequence"/>
</dbReference>
<dbReference type="InterPro" id="IPR029045">
    <property type="entry name" value="ClpP/crotonase-like_dom_sf"/>
</dbReference>
<dbReference type="UniPathway" id="UPA00659"/>
<accession>A0A1H0D9P0</accession>
<dbReference type="InterPro" id="IPR045002">
    <property type="entry name" value="Ech1-like"/>
</dbReference>
<dbReference type="GO" id="GO:0016853">
    <property type="term" value="F:isomerase activity"/>
    <property type="evidence" value="ECO:0007669"/>
    <property type="project" value="UniProtKB-KW"/>
</dbReference>
<dbReference type="Gene3D" id="3.90.226.10">
    <property type="entry name" value="2-enoyl-CoA Hydratase, Chain A, domain 1"/>
    <property type="match status" value="1"/>
</dbReference>
<dbReference type="InterPro" id="IPR014748">
    <property type="entry name" value="Enoyl-CoA_hydra_C"/>
</dbReference>
<reference evidence="8" key="1">
    <citation type="submission" date="2016-10" db="EMBL/GenBank/DDBJ databases">
        <authorList>
            <person name="Varghese N."/>
            <person name="Submissions S."/>
        </authorList>
    </citation>
    <scope>NUCLEOTIDE SEQUENCE [LARGE SCALE GENOMIC DNA]</scope>
    <source>
        <strain evidence="8">JCM 21621</strain>
    </source>
</reference>
<proteinExistence type="inferred from homology"/>
<dbReference type="InterPro" id="IPR018376">
    <property type="entry name" value="Enoyl-CoA_hyd/isom_CS"/>
</dbReference>
<evidence type="ECO:0000256" key="3">
    <source>
        <dbReference type="ARBA" id="ARBA00022832"/>
    </source>
</evidence>
<keyword evidence="5" id="KW-0413">Isomerase</keyword>
<evidence type="ECO:0000256" key="2">
    <source>
        <dbReference type="ARBA" id="ARBA00005254"/>
    </source>
</evidence>
<evidence type="ECO:0000256" key="1">
    <source>
        <dbReference type="ARBA" id="ARBA00005005"/>
    </source>
</evidence>